<gene>
    <name evidence="2" type="ordered locus">Cpin_4203</name>
</gene>
<evidence type="ECO:0000313" key="3">
    <source>
        <dbReference type="Proteomes" id="UP000002215"/>
    </source>
</evidence>
<organism evidence="2 3">
    <name type="scientific">Chitinophaga pinensis (strain ATCC 43595 / DSM 2588 / LMG 13176 / NBRC 15968 / NCIMB 11800 / UQM 2034)</name>
    <dbReference type="NCBI Taxonomy" id="485918"/>
    <lineage>
        <taxon>Bacteria</taxon>
        <taxon>Pseudomonadati</taxon>
        <taxon>Bacteroidota</taxon>
        <taxon>Chitinophagia</taxon>
        <taxon>Chitinophagales</taxon>
        <taxon>Chitinophagaceae</taxon>
        <taxon>Chitinophaga</taxon>
    </lineage>
</organism>
<proteinExistence type="predicted"/>
<dbReference type="InterPro" id="IPR007492">
    <property type="entry name" value="LytTR_DNA-bd_dom"/>
</dbReference>
<dbReference type="PROSITE" id="PS50930">
    <property type="entry name" value="HTH_LYTTR"/>
    <property type="match status" value="1"/>
</dbReference>
<dbReference type="EMBL" id="CP001699">
    <property type="protein sequence ID" value="ACU61660.1"/>
    <property type="molecule type" value="Genomic_DNA"/>
</dbReference>
<dbReference type="PANTHER" id="PTHR37299:SF1">
    <property type="entry name" value="STAGE 0 SPORULATION PROTEIN A HOMOLOG"/>
    <property type="match status" value="1"/>
</dbReference>
<dbReference type="OrthoDB" id="671214at2"/>
<dbReference type="Gene3D" id="2.40.50.1020">
    <property type="entry name" value="LytTr DNA-binding domain"/>
    <property type="match status" value="1"/>
</dbReference>
<dbReference type="SMART" id="SM00850">
    <property type="entry name" value="LytTR"/>
    <property type="match status" value="1"/>
</dbReference>
<dbReference type="GO" id="GO:0003677">
    <property type="term" value="F:DNA binding"/>
    <property type="evidence" value="ECO:0007669"/>
    <property type="project" value="InterPro"/>
</dbReference>
<dbReference type="AlphaFoldDB" id="A0A979G6K0"/>
<dbReference type="RefSeq" id="WP_012791831.1">
    <property type="nucleotide sequence ID" value="NC_013132.1"/>
</dbReference>
<evidence type="ECO:0000313" key="2">
    <source>
        <dbReference type="EMBL" id="ACU61660.1"/>
    </source>
</evidence>
<dbReference type="InterPro" id="IPR046947">
    <property type="entry name" value="LytR-like"/>
</dbReference>
<reference evidence="3" key="1">
    <citation type="submission" date="2009-08" db="EMBL/GenBank/DDBJ databases">
        <title>The complete genome of Chitinophaga pinensis DSM 2588.</title>
        <authorList>
            <consortium name="US DOE Joint Genome Institute (JGI-PGF)"/>
            <person name="Lucas S."/>
            <person name="Copeland A."/>
            <person name="Lapidus A."/>
            <person name="Glavina del Rio T."/>
            <person name="Dalin E."/>
            <person name="Tice H."/>
            <person name="Bruce D."/>
            <person name="Goodwin L."/>
            <person name="Pitluck S."/>
            <person name="Kyrpides N."/>
            <person name="Mavromatis K."/>
            <person name="Ivanova N."/>
            <person name="Mikhailova N."/>
            <person name="Sims D."/>
            <person name="Meinche L."/>
            <person name="Brettin T."/>
            <person name="Detter J.C."/>
            <person name="Han C."/>
            <person name="Larimer F."/>
            <person name="Land M."/>
            <person name="Hauser L."/>
            <person name="Markowitz V."/>
            <person name="Cheng J.-F."/>
            <person name="Hugenholtz P."/>
            <person name="Woyke T."/>
            <person name="Wu D."/>
            <person name="Spring S."/>
            <person name="Klenk H.-P."/>
            <person name="Eisen J.A."/>
        </authorList>
    </citation>
    <scope>NUCLEOTIDE SEQUENCE [LARGE SCALE GENOMIC DNA]</scope>
    <source>
        <strain evidence="3">ATCC 43595 / DSM 2588 / LMG 13176 / NBRC 15968 / NCIMB 11800 / UQM 2034</strain>
    </source>
</reference>
<accession>A0A979G6K0</accession>
<dbReference type="Proteomes" id="UP000002215">
    <property type="component" value="Chromosome"/>
</dbReference>
<feature type="domain" description="HTH LytTR-type" evidence="1">
    <location>
        <begin position="6"/>
        <end position="101"/>
    </location>
</feature>
<evidence type="ECO:0000259" key="1">
    <source>
        <dbReference type="PROSITE" id="PS50930"/>
    </source>
</evidence>
<reference evidence="2 3" key="2">
    <citation type="journal article" date="2010" name="Stand. Genomic Sci.">
        <title>Complete genome sequence of Chitinophaga pinensis type strain (UQM 2034).</title>
        <authorList>
            <person name="Glavina Del Rio T."/>
            <person name="Abt B."/>
            <person name="Spring S."/>
            <person name="Lapidus A."/>
            <person name="Nolan M."/>
            <person name="Tice H."/>
            <person name="Copeland A."/>
            <person name="Cheng J.F."/>
            <person name="Chen F."/>
            <person name="Bruce D."/>
            <person name="Goodwin L."/>
            <person name="Pitluck S."/>
            <person name="Ivanova N."/>
            <person name="Mavromatis K."/>
            <person name="Mikhailova N."/>
            <person name="Pati A."/>
            <person name="Chen A."/>
            <person name="Palaniappan K."/>
            <person name="Land M."/>
            <person name="Hauser L."/>
            <person name="Chang Y.J."/>
            <person name="Jeffries C.D."/>
            <person name="Chain P."/>
            <person name="Saunders E."/>
            <person name="Detter J.C."/>
            <person name="Brettin T."/>
            <person name="Rohde M."/>
            <person name="Goker M."/>
            <person name="Bristow J."/>
            <person name="Eisen J.A."/>
            <person name="Markowitz V."/>
            <person name="Hugenholtz P."/>
            <person name="Kyrpides N.C."/>
            <person name="Klenk H.P."/>
            <person name="Lucas S."/>
        </authorList>
    </citation>
    <scope>NUCLEOTIDE SEQUENCE [LARGE SCALE GENOMIC DNA]</scope>
    <source>
        <strain evidence="3">ATCC 43595 / DSM 2588 / LMG 13176 / NBRC 15968 / NCIMB 11800 / UQM 2034</strain>
    </source>
</reference>
<sequence>MQKPLLLLIKDTTREKIENEEILYATVEKHYTKIVLINDRNFIVRTSLRRFEKRLPPNLFIRIHKNYIVCLRHIRYVDTVVTMKNGEPLPISKEFKESFLSNFDII</sequence>
<protein>
    <submittedName>
        <fullName evidence="2">Response regulator receiver protein</fullName>
    </submittedName>
</protein>
<name>A0A979G6K0_CHIPD</name>
<dbReference type="KEGG" id="cpi:Cpin_4203"/>
<dbReference type="PANTHER" id="PTHR37299">
    <property type="entry name" value="TRANSCRIPTIONAL REGULATOR-RELATED"/>
    <property type="match status" value="1"/>
</dbReference>
<dbReference type="GO" id="GO:0000156">
    <property type="term" value="F:phosphorelay response regulator activity"/>
    <property type="evidence" value="ECO:0007669"/>
    <property type="project" value="InterPro"/>
</dbReference>
<dbReference type="Pfam" id="PF04397">
    <property type="entry name" value="LytTR"/>
    <property type="match status" value="1"/>
</dbReference>